<feature type="transmembrane region" description="Helical" evidence="1">
    <location>
        <begin position="12"/>
        <end position="30"/>
    </location>
</feature>
<keyword evidence="1" id="KW-0812">Transmembrane</keyword>
<keyword evidence="3" id="KW-1185">Reference proteome</keyword>
<feature type="transmembrane region" description="Helical" evidence="1">
    <location>
        <begin position="42"/>
        <end position="62"/>
    </location>
</feature>
<feature type="transmembrane region" description="Helical" evidence="1">
    <location>
        <begin position="139"/>
        <end position="160"/>
    </location>
</feature>
<comment type="caution">
    <text evidence="2">The sequence shown here is derived from an EMBL/GenBank/DDBJ whole genome shotgun (WGS) entry which is preliminary data.</text>
</comment>
<keyword evidence="1" id="KW-1133">Transmembrane helix</keyword>
<sequence>MAPSRQTPDTRIVSGVLIGLIALGIVLPVANVPGSPLRSSNLQLFAVLALPLATSLVAYVRFAKTVVWWEITLLAAWGAVSIGLATFVGFLATMGTPGGYPGAGVELLRNIATFLAVTLGLGVPYGLAGTFRREHPRRAVASALLALVGVFVLFNAVAVAM</sequence>
<feature type="transmembrane region" description="Helical" evidence="1">
    <location>
        <begin position="107"/>
        <end position="127"/>
    </location>
</feature>
<evidence type="ECO:0000256" key="1">
    <source>
        <dbReference type="SAM" id="Phobius"/>
    </source>
</evidence>
<dbReference type="AlphaFoldDB" id="A0A8J7RA21"/>
<accession>A0A8J7RA21</accession>
<keyword evidence="1" id="KW-0472">Membrane</keyword>
<gene>
    <name evidence="2" type="ORF">J2744_000113</name>
</gene>
<feature type="transmembrane region" description="Helical" evidence="1">
    <location>
        <begin position="74"/>
        <end position="95"/>
    </location>
</feature>
<evidence type="ECO:0000313" key="3">
    <source>
        <dbReference type="Proteomes" id="UP000770586"/>
    </source>
</evidence>
<reference evidence="2 3" key="1">
    <citation type="submission" date="2021-03" db="EMBL/GenBank/DDBJ databases">
        <title>Genomic Encyclopedia of Type Strains, Phase IV (KMG-IV): sequencing the most valuable type-strain genomes for metagenomic binning, comparative biology and taxonomic classification.</title>
        <authorList>
            <person name="Goeker M."/>
        </authorList>
    </citation>
    <scope>NUCLEOTIDE SEQUENCE [LARGE SCALE GENOMIC DNA]</scope>
    <source>
        <strain evidence="2 3">DSM 12287</strain>
    </source>
</reference>
<dbReference type="Proteomes" id="UP000770586">
    <property type="component" value="Unassembled WGS sequence"/>
</dbReference>
<proteinExistence type="predicted"/>
<organism evidence="2 3">
    <name type="scientific">Halorubrum trapanicum</name>
    <dbReference type="NCBI Taxonomy" id="29284"/>
    <lineage>
        <taxon>Archaea</taxon>
        <taxon>Methanobacteriati</taxon>
        <taxon>Methanobacteriota</taxon>
        <taxon>Stenosarchaea group</taxon>
        <taxon>Halobacteria</taxon>
        <taxon>Halobacteriales</taxon>
        <taxon>Haloferacaceae</taxon>
        <taxon>Halorubrum</taxon>
    </lineage>
</organism>
<protein>
    <submittedName>
        <fullName evidence="2">Uncharacterized protein</fullName>
    </submittedName>
</protein>
<name>A0A8J7RA21_9EURY</name>
<dbReference type="RefSeq" id="WP_245203109.1">
    <property type="nucleotide sequence ID" value="NZ_BAAADX010000003.1"/>
</dbReference>
<dbReference type="EMBL" id="JAGGKE010000001">
    <property type="protein sequence ID" value="MBP1900461.1"/>
    <property type="molecule type" value="Genomic_DNA"/>
</dbReference>
<evidence type="ECO:0000313" key="2">
    <source>
        <dbReference type="EMBL" id="MBP1900461.1"/>
    </source>
</evidence>